<keyword evidence="1" id="KW-0472">Membrane</keyword>
<organism evidence="2 3">
    <name type="scientific">Methanothrix soehngenii</name>
    <name type="common">Methanosaeta concilii</name>
    <dbReference type="NCBI Taxonomy" id="2223"/>
    <lineage>
        <taxon>Archaea</taxon>
        <taxon>Methanobacteriati</taxon>
        <taxon>Methanobacteriota</taxon>
        <taxon>Stenosarchaea group</taxon>
        <taxon>Methanomicrobia</taxon>
        <taxon>Methanotrichales</taxon>
        <taxon>Methanotrichaceae</taxon>
        <taxon>Methanothrix</taxon>
    </lineage>
</organism>
<name>A0A7K4AJ99_METSH</name>
<gene>
    <name evidence="2" type="ORF">GX426_07915</name>
</gene>
<comment type="caution">
    <text evidence="2">The sequence shown here is derived from an EMBL/GenBank/DDBJ whole genome shotgun (WGS) entry which is preliminary data.</text>
</comment>
<reference evidence="2 3" key="1">
    <citation type="journal article" date="2020" name="Biotechnol. Biofuels">
        <title>New insights from the biogas microbiome by comprehensive genome-resolved metagenomics of nearly 1600 species originating from multiple anaerobic digesters.</title>
        <authorList>
            <person name="Campanaro S."/>
            <person name="Treu L."/>
            <person name="Rodriguez-R L.M."/>
            <person name="Kovalovszki A."/>
            <person name="Ziels R.M."/>
            <person name="Maus I."/>
            <person name="Zhu X."/>
            <person name="Kougias P.G."/>
            <person name="Basile A."/>
            <person name="Luo G."/>
            <person name="Schluter A."/>
            <person name="Konstantinidis K.T."/>
            <person name="Angelidaki I."/>
        </authorList>
    </citation>
    <scope>NUCLEOTIDE SEQUENCE [LARGE SCALE GENOMIC DNA]</scope>
    <source>
        <strain evidence="2">AS27yjCOA_157</strain>
    </source>
</reference>
<accession>A0A7K4AJ99</accession>
<evidence type="ECO:0000313" key="3">
    <source>
        <dbReference type="Proteomes" id="UP000544742"/>
    </source>
</evidence>
<dbReference type="EMBL" id="JAAYUN010000135">
    <property type="protein sequence ID" value="NLJ23019.1"/>
    <property type="molecule type" value="Genomic_DNA"/>
</dbReference>
<feature type="transmembrane region" description="Helical" evidence="1">
    <location>
        <begin position="28"/>
        <end position="49"/>
    </location>
</feature>
<evidence type="ECO:0000313" key="2">
    <source>
        <dbReference type="EMBL" id="NLJ23019.1"/>
    </source>
</evidence>
<feature type="non-terminal residue" evidence="2">
    <location>
        <position position="1"/>
    </location>
</feature>
<evidence type="ECO:0000256" key="1">
    <source>
        <dbReference type="SAM" id="Phobius"/>
    </source>
</evidence>
<keyword evidence="1" id="KW-0812">Transmembrane</keyword>
<dbReference type="AlphaFoldDB" id="A0A7K4AJ99"/>
<keyword evidence="1" id="KW-1133">Transmembrane helix</keyword>
<sequence>PEAMGNWFERKSEDWFGTPEKKMRLLQWLVYITNLYVIFGIFVLIWLLYGEYIIQAWEHFTSAS</sequence>
<protein>
    <submittedName>
        <fullName evidence="2">Uncharacterized protein</fullName>
    </submittedName>
</protein>
<dbReference type="Proteomes" id="UP000544742">
    <property type="component" value="Unassembled WGS sequence"/>
</dbReference>
<proteinExistence type="predicted"/>